<dbReference type="GO" id="GO:0042823">
    <property type="term" value="P:pyridoxal phosphate biosynthetic process"/>
    <property type="evidence" value="ECO:0007669"/>
    <property type="project" value="InterPro"/>
</dbReference>
<dbReference type="AlphaFoldDB" id="A0A173DXT3"/>
<reference evidence="3 4" key="1">
    <citation type="journal article" date="2014" name="Syst. Appl. Microbiol.">
        <title>Evidence for the existence of two new members of the family Chlamydiaceae and proposal of Chlamydia avium sp. nov. and Chlamydia gallinacea sp. nov.</title>
        <authorList>
            <person name="Sachse K."/>
            <person name="Laroucau K."/>
            <person name="Riege K."/>
            <person name="Wehner S."/>
            <person name="Dilcher M."/>
            <person name="Creasy H.H."/>
            <person name="Weidmann M."/>
            <person name="Myers G."/>
            <person name="Vorimore F."/>
            <person name="Vicari N."/>
            <person name="Magnino S."/>
            <person name="Liebler-Tenorio E."/>
            <person name="Ruettger A."/>
            <person name="Bavoil P.M."/>
            <person name="Hufert F.T."/>
            <person name="Rossello-Mora R."/>
            <person name="Marz M."/>
        </authorList>
    </citation>
    <scope>NUCLEOTIDE SEQUENCE [LARGE SCALE GENOMIC DNA]</scope>
    <source>
        <strain evidence="3 4">08-1274/3</strain>
    </source>
</reference>
<dbReference type="GeneID" id="81477704"/>
<dbReference type="GO" id="GO:0005829">
    <property type="term" value="C:cytosol"/>
    <property type="evidence" value="ECO:0007669"/>
    <property type="project" value="TreeGrafter"/>
</dbReference>
<dbReference type="KEGG" id="cgz:M787_000100"/>
<feature type="domain" description="Biotin-protein ligase N-terminal" evidence="2">
    <location>
        <begin position="4"/>
        <end position="253"/>
    </location>
</feature>
<dbReference type="PANTHER" id="PTHR31559">
    <property type="entry name" value="PYRIDOXAL 5'-PHOSPHATE SYNTHASE SUBUNIT SNO"/>
    <property type="match status" value="1"/>
</dbReference>
<dbReference type="Gene3D" id="3.40.50.880">
    <property type="match status" value="1"/>
</dbReference>
<dbReference type="GO" id="GO:0008614">
    <property type="term" value="P:pyridoxine metabolic process"/>
    <property type="evidence" value="ECO:0007669"/>
    <property type="project" value="TreeGrafter"/>
</dbReference>
<dbReference type="CDD" id="cd03144">
    <property type="entry name" value="GATase1_ScBLP_like"/>
    <property type="match status" value="1"/>
</dbReference>
<evidence type="ECO:0000313" key="4">
    <source>
        <dbReference type="Proteomes" id="UP000019147"/>
    </source>
</evidence>
<dbReference type="RefSeq" id="WP_021828438.1">
    <property type="nucleotide sequence ID" value="NZ_CP015840.1"/>
</dbReference>
<dbReference type="STRING" id="1143323.M787_000100"/>
<proteinExistence type="predicted"/>
<sequence length="263" mass="29215">MKTKVLVYADEGVSPYYLRHLIRWLKQALPTEANLEICRVGADFLLYDPVWELSTRLLVIPGGADRPYHKKLHGLGTVRIDNYVREGGSYLGICAGAYFACKSLRFDEPNGEVLVASRGLGFFPGVAVGPAYGNLFSYTSPVGVRAASLVLEHFGSSRCSALFNGGPYFDQADSYPEITVEARYEDLPSQPAAIISRQIEKGRVVLSGLHIEYLPEYCHMGEDNVVEAREKLKATAIVLDKYREYLLSYLLTHELNVTELLGS</sequence>
<dbReference type="eggNOG" id="COG4285">
    <property type="taxonomic scope" value="Bacteria"/>
</dbReference>
<organism evidence="3 4">
    <name type="scientific">Chlamydia gallinacea 08-1274/3</name>
    <dbReference type="NCBI Taxonomy" id="1143323"/>
    <lineage>
        <taxon>Bacteria</taxon>
        <taxon>Pseudomonadati</taxon>
        <taxon>Chlamydiota</taxon>
        <taxon>Chlamydiia</taxon>
        <taxon>Chlamydiales</taxon>
        <taxon>Chlamydiaceae</taxon>
        <taxon>Chlamydia/Chlamydophila group</taxon>
        <taxon>Chlamydia</taxon>
    </lineage>
</organism>
<dbReference type="EMBL" id="CP015840">
    <property type="protein sequence ID" value="ANG65733.1"/>
    <property type="molecule type" value="Genomic_DNA"/>
</dbReference>
<dbReference type="GO" id="GO:1903600">
    <property type="term" value="C:glutaminase complex"/>
    <property type="evidence" value="ECO:0007669"/>
    <property type="project" value="TreeGrafter"/>
</dbReference>
<evidence type="ECO:0000313" key="3">
    <source>
        <dbReference type="EMBL" id="ANG65733.1"/>
    </source>
</evidence>
<keyword evidence="1" id="KW-0315">Glutamine amidotransferase</keyword>
<name>A0A173DXT3_9CHLA</name>
<dbReference type="GO" id="GO:0004359">
    <property type="term" value="F:glutaminase activity"/>
    <property type="evidence" value="ECO:0007669"/>
    <property type="project" value="InterPro"/>
</dbReference>
<dbReference type="PANTHER" id="PTHR31559:SF0">
    <property type="entry name" value="PYRIDOXAL 5'-PHOSPHATE SYNTHASE SUBUNIT SNO1-RELATED"/>
    <property type="match status" value="1"/>
</dbReference>
<accession>A0A173DXT3</accession>
<dbReference type="InterPro" id="IPR029062">
    <property type="entry name" value="Class_I_gatase-like"/>
</dbReference>
<dbReference type="SUPFAM" id="SSF52317">
    <property type="entry name" value="Class I glutamine amidotransferase-like"/>
    <property type="match status" value="1"/>
</dbReference>
<protein>
    <recommendedName>
        <fullName evidence="2">Biotin-protein ligase N-terminal domain-containing protein</fullName>
    </recommendedName>
</protein>
<dbReference type="InterPro" id="IPR015834">
    <property type="entry name" value="UCP016642"/>
</dbReference>
<dbReference type="InterPro" id="IPR019197">
    <property type="entry name" value="Biotin-prot_ligase_N"/>
</dbReference>
<dbReference type="PIRSF" id="PIRSF016642">
    <property type="entry name" value="UCP016642"/>
    <property type="match status" value="1"/>
</dbReference>
<gene>
    <name evidence="3" type="ORF">M787_000100</name>
</gene>
<evidence type="ECO:0000259" key="2">
    <source>
        <dbReference type="Pfam" id="PF09825"/>
    </source>
</evidence>
<dbReference type="Pfam" id="PF09825">
    <property type="entry name" value="BPL_N"/>
    <property type="match status" value="1"/>
</dbReference>
<dbReference type="InterPro" id="IPR002161">
    <property type="entry name" value="PdxT/SNO"/>
</dbReference>
<evidence type="ECO:0000256" key="1">
    <source>
        <dbReference type="ARBA" id="ARBA00022962"/>
    </source>
</evidence>
<dbReference type="Proteomes" id="UP000019147">
    <property type="component" value="Chromosome"/>
</dbReference>
<dbReference type="OrthoDB" id="20888at2"/>